<protein>
    <submittedName>
        <fullName evidence="1">Uncharacterized protein</fullName>
    </submittedName>
</protein>
<organism evidence="1">
    <name type="scientific">Thermofilum pendens</name>
    <dbReference type="NCBI Taxonomy" id="2269"/>
    <lineage>
        <taxon>Archaea</taxon>
        <taxon>Thermoproteota</taxon>
        <taxon>Thermoprotei</taxon>
        <taxon>Thermofilales</taxon>
        <taxon>Thermofilaceae</taxon>
        <taxon>Thermofilum</taxon>
    </lineage>
</organism>
<dbReference type="EMBL" id="DTIB01000091">
    <property type="protein sequence ID" value="HGB25304.1"/>
    <property type="molecule type" value="Genomic_DNA"/>
</dbReference>
<reference evidence="1" key="1">
    <citation type="journal article" date="2020" name="mSystems">
        <title>Genome- and Community-Level Interaction Insights into Carbon Utilization and Element Cycling Functions of Hydrothermarchaeota in Hydrothermal Sediment.</title>
        <authorList>
            <person name="Zhou Z."/>
            <person name="Liu Y."/>
            <person name="Xu W."/>
            <person name="Pan J."/>
            <person name="Luo Z.H."/>
            <person name="Li M."/>
        </authorList>
    </citation>
    <scope>NUCLEOTIDE SEQUENCE [LARGE SCALE GENOMIC DNA]</scope>
    <source>
        <strain evidence="1">SpSt-8</strain>
    </source>
</reference>
<gene>
    <name evidence="1" type="ORF">ENV88_04585</name>
</gene>
<accession>A0A7C3WTJ3</accession>
<dbReference type="AlphaFoldDB" id="A0A7C3WTJ3"/>
<comment type="caution">
    <text evidence="1">The sequence shown here is derived from an EMBL/GenBank/DDBJ whole genome shotgun (WGS) entry which is preliminary data.</text>
</comment>
<name>A0A7C3WTJ3_THEPE</name>
<sequence length="72" mass="7890">MLGVEASATHEGEELLVRVVPCSDCISPGICPLPFYLAAYVKKATSKRLLVAKEEQRTEGSCSFRFRLVNSS</sequence>
<evidence type="ECO:0000313" key="1">
    <source>
        <dbReference type="EMBL" id="HGB25304.1"/>
    </source>
</evidence>
<proteinExistence type="predicted"/>